<dbReference type="GO" id="GO:0030430">
    <property type="term" value="C:host cell cytoplasm"/>
    <property type="evidence" value="ECO:0007669"/>
    <property type="project" value="UniProtKB-SubCell"/>
</dbReference>
<evidence type="ECO:0000313" key="15">
    <source>
        <dbReference type="EMBL" id="KAK2727379.1"/>
    </source>
</evidence>
<comment type="catalytic activity">
    <reaction evidence="11">
        <text>L-seryl-[protein] + ATP = O-phospho-L-seryl-[protein] + ADP + H(+)</text>
        <dbReference type="Rhea" id="RHEA:17989"/>
        <dbReference type="Rhea" id="RHEA-COMP:9863"/>
        <dbReference type="Rhea" id="RHEA-COMP:11604"/>
        <dbReference type="ChEBI" id="CHEBI:15378"/>
        <dbReference type="ChEBI" id="CHEBI:29999"/>
        <dbReference type="ChEBI" id="CHEBI:30616"/>
        <dbReference type="ChEBI" id="CHEBI:83421"/>
        <dbReference type="ChEBI" id="CHEBI:456216"/>
        <dbReference type="EC" id="2.7.11.1"/>
    </reaction>
</comment>
<keyword evidence="7" id="KW-0418">Kinase</keyword>
<evidence type="ECO:0000256" key="4">
    <source>
        <dbReference type="ARBA" id="ARBA00022527"/>
    </source>
</evidence>
<dbReference type="PANTHER" id="PTHR22984:SF25">
    <property type="entry name" value="PROTEIN KINASE DOMAIN-CONTAINING PROTEIN"/>
    <property type="match status" value="1"/>
</dbReference>
<dbReference type="PROSITE" id="PS50011">
    <property type="entry name" value="PROTEIN_KINASE_DOM"/>
    <property type="match status" value="1"/>
</dbReference>
<dbReference type="Gene3D" id="3.30.200.20">
    <property type="entry name" value="Phosphorylase Kinase, domain 1"/>
    <property type="match status" value="1"/>
</dbReference>
<dbReference type="SMART" id="SM00220">
    <property type="entry name" value="S_TKc"/>
    <property type="match status" value="1"/>
</dbReference>
<dbReference type="Pfam" id="PF00069">
    <property type="entry name" value="Pkinase"/>
    <property type="match status" value="1"/>
</dbReference>
<evidence type="ECO:0000256" key="10">
    <source>
        <dbReference type="ARBA" id="ARBA00047899"/>
    </source>
</evidence>
<comment type="subcellular location">
    <subcellularLocation>
        <location evidence="1">Host cytoplasm</location>
    </subcellularLocation>
</comment>
<dbReference type="GO" id="GO:0005524">
    <property type="term" value="F:ATP binding"/>
    <property type="evidence" value="ECO:0007669"/>
    <property type="project" value="UniProtKB-UniRule"/>
</dbReference>
<evidence type="ECO:0000313" key="16">
    <source>
        <dbReference type="Proteomes" id="UP001187531"/>
    </source>
</evidence>
<evidence type="ECO:0000256" key="7">
    <source>
        <dbReference type="ARBA" id="ARBA00022777"/>
    </source>
</evidence>
<feature type="domain" description="Protein kinase" evidence="14">
    <location>
        <begin position="53"/>
        <end position="306"/>
    </location>
</feature>
<evidence type="ECO:0000256" key="2">
    <source>
        <dbReference type="ARBA" id="ARBA00012513"/>
    </source>
</evidence>
<dbReference type="GO" id="GO:0004674">
    <property type="term" value="F:protein serine/threonine kinase activity"/>
    <property type="evidence" value="ECO:0007669"/>
    <property type="project" value="UniProtKB-KW"/>
</dbReference>
<feature type="binding site" evidence="12">
    <location>
        <position position="82"/>
    </location>
    <ligand>
        <name>ATP</name>
        <dbReference type="ChEBI" id="CHEBI:30616"/>
    </ligand>
</feature>
<dbReference type="EMBL" id="JAVRJZ010000001">
    <property type="protein sequence ID" value="KAK2727379.1"/>
    <property type="molecule type" value="Genomic_DNA"/>
</dbReference>
<name>A0AA88LHN4_ARTSF</name>
<dbReference type="CDD" id="cd14005">
    <property type="entry name" value="STKc_PIM"/>
    <property type="match status" value="1"/>
</dbReference>
<keyword evidence="5" id="KW-0808">Transferase</keyword>
<comment type="caution">
    <text evidence="15">The sequence shown here is derived from an EMBL/GenBank/DDBJ whole genome shotgun (WGS) entry which is preliminary data.</text>
</comment>
<evidence type="ECO:0000256" key="1">
    <source>
        <dbReference type="ARBA" id="ARBA00004192"/>
    </source>
</evidence>
<evidence type="ECO:0000256" key="11">
    <source>
        <dbReference type="ARBA" id="ARBA00048679"/>
    </source>
</evidence>
<keyword evidence="8 12" id="KW-0067">ATP-binding</keyword>
<dbReference type="GO" id="GO:0005737">
    <property type="term" value="C:cytoplasm"/>
    <property type="evidence" value="ECO:0007669"/>
    <property type="project" value="TreeGrafter"/>
</dbReference>
<dbReference type="SUPFAM" id="SSF56112">
    <property type="entry name" value="Protein kinase-like (PK-like)"/>
    <property type="match status" value="1"/>
</dbReference>
<dbReference type="Gene3D" id="1.10.510.10">
    <property type="entry name" value="Transferase(Phosphotransferase) domain 1"/>
    <property type="match status" value="1"/>
</dbReference>
<gene>
    <name evidence="15" type="ORF">QYM36_008014</name>
</gene>
<keyword evidence="16" id="KW-1185">Reference proteome</keyword>
<evidence type="ECO:0000256" key="6">
    <source>
        <dbReference type="ARBA" id="ARBA00022741"/>
    </source>
</evidence>
<dbReference type="InterPro" id="IPR017441">
    <property type="entry name" value="Protein_kinase_ATP_BS"/>
</dbReference>
<evidence type="ECO:0000256" key="13">
    <source>
        <dbReference type="RuleBase" id="RU000304"/>
    </source>
</evidence>
<keyword evidence="6 12" id="KW-0547">Nucleotide-binding</keyword>
<comment type="catalytic activity">
    <reaction evidence="10">
        <text>L-threonyl-[protein] + ATP = O-phospho-L-threonyl-[protein] + ADP + H(+)</text>
        <dbReference type="Rhea" id="RHEA:46608"/>
        <dbReference type="Rhea" id="RHEA-COMP:11060"/>
        <dbReference type="Rhea" id="RHEA-COMP:11605"/>
        <dbReference type="ChEBI" id="CHEBI:15378"/>
        <dbReference type="ChEBI" id="CHEBI:30013"/>
        <dbReference type="ChEBI" id="CHEBI:30616"/>
        <dbReference type="ChEBI" id="CHEBI:61977"/>
        <dbReference type="ChEBI" id="CHEBI:456216"/>
        <dbReference type="EC" id="2.7.11.1"/>
    </reaction>
</comment>
<evidence type="ECO:0000259" key="14">
    <source>
        <dbReference type="PROSITE" id="PS50011"/>
    </source>
</evidence>
<protein>
    <recommendedName>
        <fullName evidence="3">Serine/threonine-protein kinase 1</fullName>
        <ecNumber evidence="2">2.7.11.1</ecNumber>
    </recommendedName>
</protein>
<reference evidence="15" key="1">
    <citation type="submission" date="2023-07" db="EMBL/GenBank/DDBJ databases">
        <title>Chromosome-level genome assembly of Artemia franciscana.</title>
        <authorList>
            <person name="Jo E."/>
        </authorList>
    </citation>
    <scope>NUCLEOTIDE SEQUENCE</scope>
    <source>
        <tissue evidence="15">Whole body</tissue>
    </source>
</reference>
<evidence type="ECO:0000256" key="8">
    <source>
        <dbReference type="ARBA" id="ARBA00022840"/>
    </source>
</evidence>
<evidence type="ECO:0000256" key="3">
    <source>
        <dbReference type="ARBA" id="ARBA00016885"/>
    </source>
</evidence>
<evidence type="ECO:0000256" key="12">
    <source>
        <dbReference type="PROSITE-ProRule" id="PRU10141"/>
    </source>
</evidence>
<dbReference type="InterPro" id="IPR000719">
    <property type="entry name" value="Prot_kinase_dom"/>
</dbReference>
<dbReference type="PROSITE" id="PS00107">
    <property type="entry name" value="PROTEIN_KINASE_ATP"/>
    <property type="match status" value="1"/>
</dbReference>
<dbReference type="Proteomes" id="UP001187531">
    <property type="component" value="Unassembled WGS sequence"/>
</dbReference>
<organism evidence="15 16">
    <name type="scientific">Artemia franciscana</name>
    <name type="common">Brine shrimp</name>
    <name type="synonym">Artemia sanfranciscana</name>
    <dbReference type="NCBI Taxonomy" id="6661"/>
    <lineage>
        <taxon>Eukaryota</taxon>
        <taxon>Metazoa</taxon>
        <taxon>Ecdysozoa</taxon>
        <taxon>Arthropoda</taxon>
        <taxon>Crustacea</taxon>
        <taxon>Branchiopoda</taxon>
        <taxon>Anostraca</taxon>
        <taxon>Artemiidae</taxon>
        <taxon>Artemia</taxon>
    </lineage>
</organism>
<accession>A0AA88LHN4</accession>
<dbReference type="InterPro" id="IPR011009">
    <property type="entry name" value="Kinase-like_dom_sf"/>
</dbReference>
<dbReference type="InterPro" id="IPR051138">
    <property type="entry name" value="PIM_Ser/Thr_kinase"/>
</dbReference>
<proteinExistence type="inferred from homology"/>
<keyword evidence="9" id="KW-1035">Host cytoplasm</keyword>
<keyword evidence="4 13" id="KW-0723">Serine/threonine-protein kinase</keyword>
<dbReference type="EC" id="2.7.11.1" evidence="2"/>
<dbReference type="InterPro" id="IPR008271">
    <property type="entry name" value="Ser/Thr_kinase_AS"/>
</dbReference>
<sequence length="394" mass="43505">MHSAASSSRVPNIGEEASSFKAVGDNYQQSTAVLDIKPRMPVEAEAERFTRSYRLGRVLGRGGFGTVYAGHRALDGLPVAVKHIRRQTITAWSEVNGVQVPLEVALMLRVSHIPGCIGLLDYFDLGNTIVLILERPETSQDLFDFISEKGALPESMAAKMFREVCETIHAVHKNGVTHRDIKDENLVVDLRTLQLKLIDFGSGDFLRDSLYTEFDGTRVYSPPEWVRLRRYHAKPAAVWSLGVLLYDMVVGDIPFESDYQIMSATPDFTRAKRKLSNEVKDLITRCLEYKASDRITLEEALSHPWLNPVVKDSLACALAATSTATPTIPVPTRRCCDSVHDASASSSEASSAASSCSRDSYATSMNLLSPAVYTHMCSRPSVVTANSLEDKEFI</sequence>
<dbReference type="PROSITE" id="PS00108">
    <property type="entry name" value="PROTEIN_KINASE_ST"/>
    <property type="match status" value="1"/>
</dbReference>
<dbReference type="PANTHER" id="PTHR22984">
    <property type="entry name" value="SERINE/THREONINE-PROTEIN KINASE PIM"/>
    <property type="match status" value="1"/>
</dbReference>
<comment type="similarity">
    <text evidence="13">Belongs to the protein kinase superfamily.</text>
</comment>
<dbReference type="AlphaFoldDB" id="A0AA88LHN4"/>
<evidence type="ECO:0000256" key="9">
    <source>
        <dbReference type="ARBA" id="ARBA00023200"/>
    </source>
</evidence>
<evidence type="ECO:0000256" key="5">
    <source>
        <dbReference type="ARBA" id="ARBA00022679"/>
    </source>
</evidence>